<evidence type="ECO:0000313" key="14">
    <source>
        <dbReference type="Proteomes" id="UP000596742"/>
    </source>
</evidence>
<evidence type="ECO:0000256" key="7">
    <source>
        <dbReference type="ARBA" id="ARBA00022989"/>
    </source>
</evidence>
<keyword evidence="3" id="KW-0433">Leucine-rich repeat</keyword>
<evidence type="ECO:0000256" key="5">
    <source>
        <dbReference type="ARBA" id="ARBA00022729"/>
    </source>
</evidence>
<evidence type="ECO:0000259" key="12">
    <source>
        <dbReference type="PROSITE" id="PS50104"/>
    </source>
</evidence>
<evidence type="ECO:0000256" key="9">
    <source>
        <dbReference type="ARBA" id="ARBA00023170"/>
    </source>
</evidence>
<dbReference type="GO" id="GO:0007165">
    <property type="term" value="P:signal transduction"/>
    <property type="evidence" value="ECO:0007669"/>
    <property type="project" value="InterPro"/>
</dbReference>
<evidence type="ECO:0000256" key="11">
    <source>
        <dbReference type="SAM" id="Phobius"/>
    </source>
</evidence>
<evidence type="ECO:0000256" key="4">
    <source>
        <dbReference type="ARBA" id="ARBA00022692"/>
    </source>
</evidence>
<evidence type="ECO:0000256" key="1">
    <source>
        <dbReference type="ARBA" id="ARBA00004167"/>
    </source>
</evidence>
<accession>A0A8B6G0C4</accession>
<keyword evidence="4 11" id="KW-0812">Transmembrane</keyword>
<feature type="domain" description="TIR" evidence="12">
    <location>
        <begin position="724"/>
        <end position="862"/>
    </location>
</feature>
<dbReference type="GO" id="GO:0005886">
    <property type="term" value="C:plasma membrane"/>
    <property type="evidence" value="ECO:0007669"/>
    <property type="project" value="TreeGrafter"/>
</dbReference>
<dbReference type="Pfam" id="PF01582">
    <property type="entry name" value="TIR"/>
    <property type="match status" value="1"/>
</dbReference>
<dbReference type="Pfam" id="PF13855">
    <property type="entry name" value="LRR_8"/>
    <property type="match status" value="2"/>
</dbReference>
<dbReference type="PANTHER" id="PTHR24365">
    <property type="entry name" value="TOLL-LIKE RECEPTOR"/>
    <property type="match status" value="1"/>
</dbReference>
<keyword evidence="7 11" id="KW-1133">Transmembrane helix</keyword>
<name>A0A8B6G0C4_MYTGA</name>
<keyword evidence="9" id="KW-0675">Receptor</keyword>
<dbReference type="SMART" id="SM00369">
    <property type="entry name" value="LRR_TYP"/>
    <property type="match status" value="4"/>
</dbReference>
<dbReference type="EMBL" id="UYJE01007679">
    <property type="protein sequence ID" value="VDI56944.1"/>
    <property type="molecule type" value="Genomic_DNA"/>
</dbReference>
<dbReference type="InterPro" id="IPR032675">
    <property type="entry name" value="LRR_dom_sf"/>
</dbReference>
<dbReference type="PROSITE" id="PS50104">
    <property type="entry name" value="TIR"/>
    <property type="match status" value="1"/>
</dbReference>
<dbReference type="AlphaFoldDB" id="A0A8B6G0C4"/>
<comment type="similarity">
    <text evidence="2">Belongs to the Toll-like receptor family.</text>
</comment>
<evidence type="ECO:0000256" key="2">
    <source>
        <dbReference type="ARBA" id="ARBA00009634"/>
    </source>
</evidence>
<dbReference type="InterPro" id="IPR001611">
    <property type="entry name" value="Leu-rich_rpt"/>
</dbReference>
<sequence>MKIRHLNHGICYMLYVICDRITSFNMKKIDEDYRTLLTVLCVLLSFQYSMPCVIRMQNNSLGLMKFADCKGHEYRNVPTNLTSDIDVIDLTHNNITVLRNNSFSRYSILKEIIIRFNKLDTIGIDAFAGLYKIQSIDMSDNSLDVFNVYTPDLFKHLTNVTHLDIRRNKPTIATNTAPQHYPDKAFAVLTKIAFLAVDLIPYPYFGPGFKNLQSLKTLKFENCYLKLLRNNTFAHFSSFLEELVLSGCRRNFIQTEHGVLSKFENLIKLNFAESCVHLIQALKLLYVYKNKKMETLILSSLNCVRFSTKQYPYVMTVSAEMMKYLKTICVESLDLSDNGIVDYEPNSLFSYDRPECITNMNFMGNRFSLKFGIQMNELNSFFRNAVSLKTLVYSYIAVRYKLPDRSYDKDLQNDNADNFIFLPNSLEKLLVNNIISTDFVKVFVIQKESNLRVLDLSYSLSSTSLIFQKGNISKLEILTLDGVIFVLTSMEMEQFQNFSLKKLIWRDAKLHYVVTNHNNKYASSIKKLFSKFTSLEYLDLANNELFGLFDNLLVNMKNLTELYLSKNLFESIPVAILKLNSIKVLNFQNNLLATIDSNTRDWADRMNKKHGLTLLLGNNAFECNCNTLEFIKWLKQTKVKLDRESYNCIINNGTIISTLEAYHKMDKLFFSCNSKLWLTISSLVMATCITGTFLLIVYSKRWEICVFLYQKFRNLIETKFKKQYTYDLYVSYETDSMYWIKTVLLPKVEDEWGLKVCLKDRDFLVGVSRFDIEAESIQQSRHVMFIITPSFKNSKDYLFEIERVKYEKMMKNMANILVIVKDISISDIPIELSYIWNNVSLVQWTENSEKLDIIWQRMKICLSTDCLGYFISNTVNNNNTIPHARKINAVTYGSTSNQFE</sequence>
<dbReference type="InterPro" id="IPR035897">
    <property type="entry name" value="Toll_tir_struct_dom_sf"/>
</dbReference>
<dbReference type="Gene3D" id="3.40.50.10140">
    <property type="entry name" value="Toll/interleukin-1 receptor homology (TIR) domain"/>
    <property type="match status" value="1"/>
</dbReference>
<proteinExistence type="inferred from homology"/>
<evidence type="ECO:0000313" key="13">
    <source>
        <dbReference type="EMBL" id="VDI56944.1"/>
    </source>
</evidence>
<keyword evidence="6" id="KW-0677">Repeat</keyword>
<evidence type="ECO:0000256" key="8">
    <source>
        <dbReference type="ARBA" id="ARBA00023136"/>
    </source>
</evidence>
<keyword evidence="8 11" id="KW-0472">Membrane</keyword>
<evidence type="ECO:0000256" key="3">
    <source>
        <dbReference type="ARBA" id="ARBA00022614"/>
    </source>
</evidence>
<comment type="caution">
    <text evidence="13">The sequence shown here is derived from an EMBL/GenBank/DDBJ whole genome shotgun (WGS) entry which is preliminary data.</text>
</comment>
<protein>
    <recommendedName>
        <fullName evidence="12">TIR domain-containing protein</fullName>
    </recommendedName>
</protein>
<dbReference type="Proteomes" id="UP000596742">
    <property type="component" value="Unassembled WGS sequence"/>
</dbReference>
<evidence type="ECO:0000256" key="6">
    <source>
        <dbReference type="ARBA" id="ARBA00022737"/>
    </source>
</evidence>
<dbReference type="OrthoDB" id="6043111at2759"/>
<dbReference type="GO" id="GO:0038023">
    <property type="term" value="F:signaling receptor activity"/>
    <property type="evidence" value="ECO:0007669"/>
    <property type="project" value="TreeGrafter"/>
</dbReference>
<dbReference type="PANTHER" id="PTHR24365:SF541">
    <property type="entry name" value="PROTEIN TOLL-RELATED"/>
    <property type="match status" value="1"/>
</dbReference>
<dbReference type="InterPro" id="IPR003591">
    <property type="entry name" value="Leu-rich_rpt_typical-subtyp"/>
</dbReference>
<keyword evidence="14" id="KW-1185">Reference proteome</keyword>
<evidence type="ECO:0000256" key="10">
    <source>
        <dbReference type="ARBA" id="ARBA00023180"/>
    </source>
</evidence>
<reference evidence="13" key="1">
    <citation type="submission" date="2018-11" db="EMBL/GenBank/DDBJ databases">
        <authorList>
            <person name="Alioto T."/>
            <person name="Alioto T."/>
        </authorList>
    </citation>
    <scope>NUCLEOTIDE SEQUENCE</scope>
</reference>
<keyword evidence="5" id="KW-0732">Signal</keyword>
<feature type="transmembrane region" description="Helical" evidence="11">
    <location>
        <begin position="676"/>
        <end position="698"/>
    </location>
</feature>
<dbReference type="SUPFAM" id="SSF52058">
    <property type="entry name" value="L domain-like"/>
    <property type="match status" value="3"/>
</dbReference>
<keyword evidence="10" id="KW-0325">Glycoprotein</keyword>
<organism evidence="13 14">
    <name type="scientific">Mytilus galloprovincialis</name>
    <name type="common">Mediterranean mussel</name>
    <dbReference type="NCBI Taxonomy" id="29158"/>
    <lineage>
        <taxon>Eukaryota</taxon>
        <taxon>Metazoa</taxon>
        <taxon>Spiralia</taxon>
        <taxon>Lophotrochozoa</taxon>
        <taxon>Mollusca</taxon>
        <taxon>Bivalvia</taxon>
        <taxon>Autobranchia</taxon>
        <taxon>Pteriomorphia</taxon>
        <taxon>Mytilida</taxon>
        <taxon>Mytiloidea</taxon>
        <taxon>Mytilidae</taxon>
        <taxon>Mytilinae</taxon>
        <taxon>Mytilus</taxon>
    </lineage>
</organism>
<dbReference type="Gene3D" id="3.80.10.10">
    <property type="entry name" value="Ribonuclease Inhibitor"/>
    <property type="match status" value="1"/>
</dbReference>
<dbReference type="SUPFAM" id="SSF52200">
    <property type="entry name" value="Toll/Interleukin receptor TIR domain"/>
    <property type="match status" value="1"/>
</dbReference>
<dbReference type="InterPro" id="IPR000157">
    <property type="entry name" value="TIR_dom"/>
</dbReference>
<comment type="subcellular location">
    <subcellularLocation>
        <location evidence="1">Membrane</location>
        <topology evidence="1">Single-pass membrane protein</topology>
    </subcellularLocation>
</comment>
<gene>
    <name evidence="13" type="ORF">MGAL_10B032355</name>
</gene>